<dbReference type="SUPFAM" id="SSF56935">
    <property type="entry name" value="Porins"/>
    <property type="match status" value="1"/>
</dbReference>
<keyword evidence="2" id="KW-1133">Transmembrane helix</keyword>
<protein>
    <recommendedName>
        <fullName evidence="3">Peptidase M56 domain-containing protein</fullName>
    </recommendedName>
</protein>
<name>A0ABS3SQV3_9FLAO</name>
<comment type="similarity">
    <text evidence="1">Belongs to the TonB-dependent receptor family.</text>
</comment>
<dbReference type="InterPro" id="IPR008756">
    <property type="entry name" value="Peptidase_M56"/>
</dbReference>
<keyword evidence="1 2" id="KW-0472">Membrane</keyword>
<sequence>MEYLLKSSALIAVFYACYILFLQRETFFDSNRWFLLFGLITAVLFPLLVIPVYVEIPTTMSGGFSVIATTVQTAPEPSFDFTSLIMWIYALGASFFLGRLLIQFFSLLTIIKTNDKKKIGKYTYVQTSQNITPFSFFKWVVFNPKLFNEEELELILQHEKIHASQLHSIDTVLVDLATALFWFNPFIWLYRKALKQNLEFIADHYTQKQTDCEERYQKLLLKTSLPEQNLIFINTFYNSTVRLKLFGKKITLFTAFGQVKKRIVMLHKSKSNLMNTWKYSIVMPLLVIFAMTFNTETIAQTTIAEKETARDDQQNILKFVVTKDTKDQQLDFIKEKIEDKGATIAFKNVKRNSKHEITSLKIKFEHKSTSLNHSKKLSSPIEPIEISMNPSNGDIHVGEQTHGLGQTLKVETDEDGQTSLNKSTSKSSIINITDENGNKEKIMLEDGYTMIEKSGKKFYVTKDNKQLIITTDSTGTSQKINLTTDTIITPKSNSLQNSPYRISTGVSKIVYSDDEDDKGEVIFEQRASVISDLKNPPLYILDGKEISEQEMQTVDPNTIKSLDVIKDNAATKKYGEKGKNGVILITSKKPGNSKLEDKEIITIVESKYENQNIISISNNGERPLYIIDGEEITKKEMEKMDLSTFGTIEILKDEDATKKYGEKGKNGVVLITTKKK</sequence>
<comment type="subcellular location">
    <subcellularLocation>
        <location evidence="1">Cell outer membrane</location>
        <topology evidence="1">Multi-pass membrane protein</topology>
    </subcellularLocation>
</comment>
<dbReference type="PROSITE" id="PS52016">
    <property type="entry name" value="TONB_DEPENDENT_REC_3"/>
    <property type="match status" value="1"/>
</dbReference>
<dbReference type="PANTHER" id="PTHR34978">
    <property type="entry name" value="POSSIBLE SENSOR-TRANSDUCER PROTEIN BLAR"/>
    <property type="match status" value="1"/>
</dbReference>
<dbReference type="PANTHER" id="PTHR34978:SF3">
    <property type="entry name" value="SLR0241 PROTEIN"/>
    <property type="match status" value="1"/>
</dbReference>
<feature type="transmembrane region" description="Helical" evidence="2">
    <location>
        <begin position="84"/>
        <end position="111"/>
    </location>
</feature>
<keyword evidence="1" id="KW-1134">Transmembrane beta strand</keyword>
<keyword evidence="1" id="KW-0998">Cell outer membrane</keyword>
<dbReference type="RefSeq" id="WP_208232444.1">
    <property type="nucleotide sequence ID" value="NZ_JAGEVG010000003.1"/>
</dbReference>
<dbReference type="Proteomes" id="UP000681315">
    <property type="component" value="Unassembled WGS sequence"/>
</dbReference>
<keyword evidence="1 2" id="KW-0812">Transmembrane</keyword>
<feature type="transmembrane region" description="Helical" evidence="2">
    <location>
        <begin position="6"/>
        <end position="22"/>
    </location>
</feature>
<comment type="caution">
    <text evidence="4">The sequence shown here is derived from an EMBL/GenBank/DDBJ whole genome shotgun (WGS) entry which is preliminary data.</text>
</comment>
<accession>A0ABS3SQV3</accession>
<proteinExistence type="inferred from homology"/>
<keyword evidence="5" id="KW-1185">Reference proteome</keyword>
<feature type="transmembrane region" description="Helical" evidence="2">
    <location>
        <begin position="276"/>
        <end position="293"/>
    </location>
</feature>
<evidence type="ECO:0000313" key="4">
    <source>
        <dbReference type="EMBL" id="MBO3097298.1"/>
    </source>
</evidence>
<keyword evidence="1" id="KW-0813">Transport</keyword>
<dbReference type="Pfam" id="PF05569">
    <property type="entry name" value="Peptidase_M56"/>
    <property type="match status" value="1"/>
</dbReference>
<feature type="transmembrane region" description="Helical" evidence="2">
    <location>
        <begin position="34"/>
        <end position="54"/>
    </location>
</feature>
<dbReference type="CDD" id="cd07341">
    <property type="entry name" value="M56_BlaR1_MecR1_like"/>
    <property type="match status" value="1"/>
</dbReference>
<dbReference type="InterPro" id="IPR037066">
    <property type="entry name" value="Plug_dom_sf"/>
</dbReference>
<evidence type="ECO:0000256" key="1">
    <source>
        <dbReference type="PROSITE-ProRule" id="PRU01360"/>
    </source>
</evidence>
<reference evidence="4 5" key="1">
    <citation type="submission" date="2021-03" db="EMBL/GenBank/DDBJ databases">
        <title>Gelidibacter sp. nov., isolated from costal sediment.</title>
        <authorList>
            <person name="Lun K.-Y."/>
        </authorList>
    </citation>
    <scope>NUCLEOTIDE SEQUENCE [LARGE SCALE GENOMIC DNA]</scope>
    <source>
        <strain evidence="4 5">DF109</strain>
    </source>
</reference>
<evidence type="ECO:0000259" key="3">
    <source>
        <dbReference type="Pfam" id="PF05569"/>
    </source>
</evidence>
<dbReference type="InterPro" id="IPR052173">
    <property type="entry name" value="Beta-lactam_resp_regulator"/>
</dbReference>
<dbReference type="EMBL" id="JAGEVG010000003">
    <property type="protein sequence ID" value="MBO3097298.1"/>
    <property type="molecule type" value="Genomic_DNA"/>
</dbReference>
<dbReference type="InterPro" id="IPR039426">
    <property type="entry name" value="TonB-dep_rcpt-like"/>
</dbReference>
<dbReference type="PROSITE" id="PS51257">
    <property type="entry name" value="PROKAR_LIPOPROTEIN"/>
    <property type="match status" value="1"/>
</dbReference>
<dbReference type="Gene3D" id="2.170.130.10">
    <property type="entry name" value="TonB-dependent receptor, plug domain"/>
    <property type="match status" value="2"/>
</dbReference>
<evidence type="ECO:0000256" key="2">
    <source>
        <dbReference type="SAM" id="Phobius"/>
    </source>
</evidence>
<evidence type="ECO:0000313" key="5">
    <source>
        <dbReference type="Proteomes" id="UP000681315"/>
    </source>
</evidence>
<gene>
    <name evidence="4" type="ORF">J4051_03395</name>
</gene>
<organism evidence="4 5">
    <name type="scientific">Gelidibacter pelagius</name>
    <dbReference type="NCBI Taxonomy" id="2819985"/>
    <lineage>
        <taxon>Bacteria</taxon>
        <taxon>Pseudomonadati</taxon>
        <taxon>Bacteroidota</taxon>
        <taxon>Flavobacteriia</taxon>
        <taxon>Flavobacteriales</taxon>
        <taxon>Flavobacteriaceae</taxon>
        <taxon>Gelidibacter</taxon>
    </lineage>
</organism>
<feature type="domain" description="Peptidase M56" evidence="3">
    <location>
        <begin position="145"/>
        <end position="229"/>
    </location>
</feature>